<evidence type="ECO:0000313" key="2">
    <source>
        <dbReference type="Proteomes" id="UP000294299"/>
    </source>
</evidence>
<keyword evidence="2" id="KW-1185">Reference proteome</keyword>
<sequence>MLKIDKENYYEVIRLYLHGYSMAEVSRIIGTVSKTTVYNIVHDWFKKVSSGNIEDVRFFMRVLREKGITIEDCNEGFRTQQMLKEFEIPEEPYDWITEGNEFAAVDGQGSSCNSNHSLYHPDESKLISKKESLLDIIPHSRKNIQTYRKKKDEMFGKSKLGINPVSYFVQTLYNECKTHRVTPPIAVKWTRDILDFFSVKNSSLGSYPNLNEQILEDMPERNKDSYKGDDNSNQANYIISYTEYSSISTVQKDPSVNEFDLPLVSKVSFFIDRKKAEINKLLELEEKVRVKIREQVKQRANIESKIQNLVGKYEEKFRYLEQYKNLEQELYAKYKLKLDNEMSHFVKQFLILNITTTNLGV</sequence>
<evidence type="ECO:0000313" key="1">
    <source>
        <dbReference type="EMBL" id="VFJ14344.1"/>
    </source>
</evidence>
<dbReference type="RefSeq" id="WP_134484580.1">
    <property type="nucleotide sequence ID" value="NZ_LR216287.1"/>
</dbReference>
<protein>
    <submittedName>
        <fullName evidence="1">Uncharacterized protein</fullName>
    </submittedName>
</protein>
<name>A0A484IC32_9ARCH</name>
<dbReference type="AlphaFoldDB" id="A0A484IC32"/>
<gene>
    <name evidence="1" type="ORF">NFRAN_2022</name>
</gene>
<organism evidence="1 2">
    <name type="scientific">Candidatus Nitrosocosmicus franklandianus</name>
    <dbReference type="NCBI Taxonomy" id="1798806"/>
    <lineage>
        <taxon>Archaea</taxon>
        <taxon>Nitrososphaerota</taxon>
        <taxon>Nitrososphaeria</taxon>
        <taxon>Nitrososphaerales</taxon>
        <taxon>Nitrososphaeraceae</taxon>
        <taxon>Candidatus Nitrosocosmicus</taxon>
    </lineage>
</organism>
<dbReference type="EMBL" id="LR216287">
    <property type="protein sequence ID" value="VFJ14344.1"/>
    <property type="molecule type" value="Genomic_DNA"/>
</dbReference>
<dbReference type="Proteomes" id="UP000294299">
    <property type="component" value="Chromosome NFRAN"/>
</dbReference>
<accession>A0A484IC32</accession>
<dbReference type="KEGG" id="nfn:NFRAN_2022"/>
<proteinExistence type="predicted"/>
<reference evidence="1 2" key="1">
    <citation type="submission" date="2019-02" db="EMBL/GenBank/DDBJ databases">
        <authorList>
            <person name="Lehtovirta-Morley E L."/>
        </authorList>
    </citation>
    <scope>NUCLEOTIDE SEQUENCE [LARGE SCALE GENOMIC DNA]</scope>
    <source>
        <strain evidence="1">NFRAN1</strain>
    </source>
</reference>
<dbReference type="OrthoDB" id="11962at2157"/>
<dbReference type="GeneID" id="39421308"/>